<organism evidence="6 7">
    <name type="scientific">Alkalibacter rhizosphaerae</name>
    <dbReference type="NCBI Taxonomy" id="2815577"/>
    <lineage>
        <taxon>Bacteria</taxon>
        <taxon>Bacillati</taxon>
        <taxon>Bacillota</taxon>
        <taxon>Clostridia</taxon>
        <taxon>Eubacteriales</taxon>
        <taxon>Eubacteriaceae</taxon>
        <taxon>Alkalibacter</taxon>
    </lineage>
</organism>
<dbReference type="PANTHER" id="PTHR39344">
    <property type="entry name" value="UPF0182 PROTEIN SLL1060"/>
    <property type="match status" value="1"/>
</dbReference>
<dbReference type="GO" id="GO:0005576">
    <property type="term" value="C:extracellular region"/>
    <property type="evidence" value="ECO:0007669"/>
    <property type="project" value="TreeGrafter"/>
</dbReference>
<dbReference type="RefSeq" id="WP_207300938.1">
    <property type="nucleotide sequence ID" value="NZ_CP071444.1"/>
</dbReference>
<feature type="transmembrane region" description="Helical" evidence="5">
    <location>
        <begin position="12"/>
        <end position="32"/>
    </location>
</feature>
<feature type="transmembrane region" description="Helical" evidence="5">
    <location>
        <begin position="282"/>
        <end position="303"/>
    </location>
</feature>
<evidence type="ECO:0000256" key="1">
    <source>
        <dbReference type="ARBA" id="ARBA00022475"/>
    </source>
</evidence>
<name>A0A975AIL2_9FIRM</name>
<gene>
    <name evidence="6" type="ORF">J0B03_06000</name>
</gene>
<dbReference type="EMBL" id="CP071444">
    <property type="protein sequence ID" value="QSX09607.1"/>
    <property type="molecule type" value="Genomic_DNA"/>
</dbReference>
<dbReference type="HAMAP" id="MF_01600">
    <property type="entry name" value="UPF0182"/>
    <property type="match status" value="1"/>
</dbReference>
<feature type="transmembrane region" description="Helical" evidence="5">
    <location>
        <begin position="255"/>
        <end position="275"/>
    </location>
</feature>
<feature type="transmembrane region" description="Helical" evidence="5">
    <location>
        <begin position="206"/>
        <end position="227"/>
    </location>
</feature>
<evidence type="ECO:0000256" key="5">
    <source>
        <dbReference type="HAMAP-Rule" id="MF_01600"/>
    </source>
</evidence>
<dbReference type="Pfam" id="PF03699">
    <property type="entry name" value="UPF0182"/>
    <property type="match status" value="1"/>
</dbReference>
<feature type="transmembrane region" description="Helical" evidence="5">
    <location>
        <begin position="152"/>
        <end position="177"/>
    </location>
</feature>
<reference evidence="6" key="1">
    <citation type="submission" date="2021-03" db="EMBL/GenBank/DDBJ databases">
        <title>Alkalibacter marinus sp. nov., isolated from tidal flat sediment.</title>
        <authorList>
            <person name="Namirimu T."/>
            <person name="Yang J.-A."/>
            <person name="Yang S.-H."/>
            <person name="Kim Y.-J."/>
            <person name="Kwon K.K."/>
        </authorList>
    </citation>
    <scope>NUCLEOTIDE SEQUENCE</scope>
    <source>
        <strain evidence="6">ES005</strain>
    </source>
</reference>
<dbReference type="KEGG" id="alka:J0B03_06000"/>
<evidence type="ECO:0000313" key="6">
    <source>
        <dbReference type="EMBL" id="QSX09607.1"/>
    </source>
</evidence>
<keyword evidence="3 5" id="KW-1133">Transmembrane helix</keyword>
<keyword evidence="7" id="KW-1185">Reference proteome</keyword>
<keyword evidence="1 5" id="KW-1003">Cell membrane</keyword>
<comment type="similarity">
    <text evidence="5">Belongs to the UPF0182 family.</text>
</comment>
<evidence type="ECO:0000256" key="2">
    <source>
        <dbReference type="ARBA" id="ARBA00022692"/>
    </source>
</evidence>
<sequence length="938" mass="107400">MQSNKSKKLLTIIIAAVAILGALFALFSNFYIDYLWFKETGYTQVFFKEIVTKLQLGVPMFLISTILLYFYFRFIKKYVNKSSIVVIREKKKDFISLGAGAVVGLVLTVIATNALWYRILEYVNAEPFGVLDPIFNKDVSFYVFQLPFLESLFNVLSLVVFVIFVATLVYTAMFFWFKKSPQVEVEVGVDHRVQELKDFLMSFGNIMVKQVGIFVALFFILTAYSYYLRRFGLLFSVSEISYGAGYTDSTVRLPVYTAMIFLSLASAAASIFFGFRKKLKWIAIAPVVMIAVSFLGGAAGLVVENYVVGPNQFGREEAYLERHIDFTTKAYGLENVVTKEFSAKQNITLEDLEENERTISNIPINDYRPTLDVYNSIQAFRIYYQFHDVDIDRYELDGDYTQVFISAREMDNQQLEENARTWINQHLKYTHGFGVAMSPVNRINEVGQPDLAIKDIPPMSNNNITIEEPRIYFGELTDTYAITNAKTPEFDYPEGSNNKENFYTGNAGIPLNFFNRLAFTINLGETKILLSSEITGESKMLIRRNIIERLQTIAPFLAYDEDPYVVASEGKLYWIVDAFTLSDRYPYAKPFGEEGTFNYVRNSVKVVIDAYNGDVTFYQVEPDDPLATVYENIYKDILVPIDQMPADLRSHVRYSQEMFDIQADMYRTYHMTNARVFYNKEDQWELPRQIYGAEKQIEMVESTYLIMKLPEREEEFTLMVPFTARQRDNMVAWMAAMNDGDSYGDIMVYTFPKQTLVYGPMQIEQRVDQDTVISPQLTLLGQQGSEVIRGNMMAIPIEEAILYIEPVYIRARDSDRSLPEVKKIIVSYNNRIIMADSLQDGLNQIFGISDPDDDEGDGDDEQPGVVIPGDLNSLILEANTLFDQAQEAQQNGDWAEYGRLIQELEDVLSQLQTLQLGVPETPLPETIEESVNEEVVEE</sequence>
<feature type="transmembrane region" description="Helical" evidence="5">
    <location>
        <begin position="52"/>
        <end position="72"/>
    </location>
</feature>
<keyword evidence="4 5" id="KW-0472">Membrane</keyword>
<keyword evidence="2 5" id="KW-0812">Transmembrane</keyword>
<evidence type="ECO:0000313" key="7">
    <source>
        <dbReference type="Proteomes" id="UP000663499"/>
    </source>
</evidence>
<evidence type="ECO:0000256" key="4">
    <source>
        <dbReference type="ARBA" id="ARBA00023136"/>
    </source>
</evidence>
<evidence type="ECO:0000256" key="3">
    <source>
        <dbReference type="ARBA" id="ARBA00022989"/>
    </source>
</evidence>
<feature type="transmembrane region" description="Helical" evidence="5">
    <location>
        <begin position="93"/>
        <end position="117"/>
    </location>
</feature>
<accession>A0A975AIL2</accession>
<dbReference type="GO" id="GO:0005886">
    <property type="term" value="C:plasma membrane"/>
    <property type="evidence" value="ECO:0007669"/>
    <property type="project" value="UniProtKB-SubCell"/>
</dbReference>
<comment type="subcellular location">
    <subcellularLocation>
        <location evidence="5">Cell membrane</location>
        <topology evidence="5">Multi-pass membrane protein</topology>
    </subcellularLocation>
</comment>
<protein>
    <recommendedName>
        <fullName evidence="5">UPF0182 protein J0B03_06000</fullName>
    </recommendedName>
</protein>
<proteinExistence type="inferred from homology"/>
<dbReference type="Proteomes" id="UP000663499">
    <property type="component" value="Chromosome"/>
</dbReference>
<dbReference type="AlphaFoldDB" id="A0A975AIL2"/>
<dbReference type="PANTHER" id="PTHR39344:SF1">
    <property type="entry name" value="UPF0182 PROTEIN SLL1060"/>
    <property type="match status" value="1"/>
</dbReference>
<dbReference type="InterPro" id="IPR005372">
    <property type="entry name" value="UPF0182"/>
</dbReference>